<dbReference type="Gene3D" id="3.30.565.10">
    <property type="entry name" value="Histidine kinase-like ATPase, C-terminal domain"/>
    <property type="match status" value="1"/>
</dbReference>
<feature type="transmembrane region" description="Helical" evidence="1">
    <location>
        <begin position="81"/>
        <end position="104"/>
    </location>
</feature>
<dbReference type="InterPro" id="IPR010559">
    <property type="entry name" value="Sig_transdc_His_kin_internal"/>
</dbReference>
<evidence type="ECO:0000256" key="1">
    <source>
        <dbReference type="SAM" id="Phobius"/>
    </source>
</evidence>
<feature type="transmembrane region" description="Helical" evidence="1">
    <location>
        <begin position="137"/>
        <end position="155"/>
    </location>
</feature>
<dbReference type="PANTHER" id="PTHR34220">
    <property type="entry name" value="SENSOR HISTIDINE KINASE YPDA"/>
    <property type="match status" value="1"/>
</dbReference>
<reference evidence="3 4" key="1">
    <citation type="submission" date="2023-12" db="EMBL/GenBank/DDBJ databases">
        <title>Friends and Foes: Symbiotic and Algicidal bacterial influence on Karenia brevis blooms.</title>
        <authorList>
            <person name="Fei C."/>
            <person name="Mohamed A.R."/>
            <person name="Booker A."/>
            <person name="Arshad M."/>
            <person name="Klass S."/>
            <person name="Ahn S."/>
            <person name="Gilbert P.M."/>
            <person name="Heil C.A."/>
            <person name="Martinez J.M."/>
            <person name="Amin S.A."/>
        </authorList>
    </citation>
    <scope>NUCLEOTIDE SEQUENCE [LARGE SCALE GENOMIC DNA]</scope>
    <source>
        <strain evidence="3 4">CE15</strain>
    </source>
</reference>
<keyword evidence="1" id="KW-0812">Transmembrane</keyword>
<keyword evidence="4" id="KW-1185">Reference proteome</keyword>
<dbReference type="Pfam" id="PF06580">
    <property type="entry name" value="His_kinase"/>
    <property type="match status" value="1"/>
</dbReference>
<feature type="domain" description="Signal transduction histidine kinase internal region" evidence="2">
    <location>
        <begin position="175"/>
        <end position="253"/>
    </location>
</feature>
<dbReference type="InterPro" id="IPR036890">
    <property type="entry name" value="HATPase_C_sf"/>
</dbReference>
<dbReference type="Proteomes" id="UP001382455">
    <property type="component" value="Unassembled WGS sequence"/>
</dbReference>
<dbReference type="InterPro" id="IPR050640">
    <property type="entry name" value="Bact_2-comp_sensor_kinase"/>
</dbReference>
<dbReference type="RefSeq" id="WP_336436157.1">
    <property type="nucleotide sequence ID" value="NZ_JBAWKS010000002.1"/>
</dbReference>
<dbReference type="GO" id="GO:0016301">
    <property type="term" value="F:kinase activity"/>
    <property type="evidence" value="ECO:0007669"/>
    <property type="project" value="UniProtKB-KW"/>
</dbReference>
<evidence type="ECO:0000313" key="3">
    <source>
        <dbReference type="EMBL" id="MEI4551130.1"/>
    </source>
</evidence>
<organism evidence="3 4">
    <name type="scientific">Pseudoalteromonas spongiae</name>
    <dbReference type="NCBI Taxonomy" id="298657"/>
    <lineage>
        <taxon>Bacteria</taxon>
        <taxon>Pseudomonadati</taxon>
        <taxon>Pseudomonadota</taxon>
        <taxon>Gammaproteobacteria</taxon>
        <taxon>Alteromonadales</taxon>
        <taxon>Pseudoalteromonadaceae</taxon>
        <taxon>Pseudoalteromonas</taxon>
    </lineage>
</organism>
<keyword evidence="1" id="KW-0472">Membrane</keyword>
<dbReference type="SUPFAM" id="SSF55874">
    <property type="entry name" value="ATPase domain of HSP90 chaperone/DNA topoisomerase II/histidine kinase"/>
    <property type="match status" value="1"/>
</dbReference>
<name>A0ABU8EVX3_9GAMM</name>
<keyword evidence="3" id="KW-0418">Kinase</keyword>
<feature type="transmembrane region" description="Helical" evidence="1">
    <location>
        <begin position="50"/>
        <end position="69"/>
    </location>
</feature>
<comment type="caution">
    <text evidence="3">The sequence shown here is derived from an EMBL/GenBank/DDBJ whole genome shotgun (WGS) entry which is preliminary data.</text>
</comment>
<gene>
    <name evidence="3" type="ORF">WAE96_15765</name>
</gene>
<evidence type="ECO:0000313" key="4">
    <source>
        <dbReference type="Proteomes" id="UP001382455"/>
    </source>
</evidence>
<dbReference type="PANTHER" id="PTHR34220:SF7">
    <property type="entry name" value="SENSOR HISTIDINE KINASE YPDA"/>
    <property type="match status" value="1"/>
</dbReference>
<feature type="transmembrane region" description="Helical" evidence="1">
    <location>
        <begin position="20"/>
        <end position="38"/>
    </location>
</feature>
<proteinExistence type="predicted"/>
<keyword evidence="1" id="KW-1133">Transmembrane helix</keyword>
<keyword evidence="3" id="KW-0808">Transferase</keyword>
<accession>A0ABU8EVX3</accession>
<dbReference type="EMBL" id="JBAWKS010000002">
    <property type="protein sequence ID" value="MEI4551130.1"/>
    <property type="molecule type" value="Genomic_DNA"/>
</dbReference>
<protein>
    <submittedName>
        <fullName evidence="3">Sensor histidine kinase</fullName>
    </submittedName>
</protein>
<sequence length="365" mass="41919">MLNKLNKANNSTTTLTSTRVWLLAFWLLVFLLNMGPHWENYASFKEIIETIGSIVFAQAIVAFVTLKFLVPKLLDKDQMPLFIVALLGVLLLGAYWVIAVRYFYIEPSYPETYQNLLYVTQDQGIRYRLFSFWALKYIIFSKMPQLFFPTAVLMARQFYKKQSYILELKEQKNLAELAALKNQLNPHFIFNTLNNLYLLALKKSDQTPLVIEKLADILDYVVYRCNERYVSLNSEITLIQNYLDLECIRKSDSLKVSFSSEINHPHTIAPLLLLNLVENACKHSTSNELNTAFVDIVLTSNSDAITFEVKNSIAEHSETSKDSPSVGLTNMTKQLEMLYPNAFSLSIDHTKNSYLATLTLNMEVK</sequence>
<evidence type="ECO:0000259" key="2">
    <source>
        <dbReference type="Pfam" id="PF06580"/>
    </source>
</evidence>